<dbReference type="InterPro" id="IPR050090">
    <property type="entry name" value="Tyrosine_recombinase_XerCD"/>
</dbReference>
<dbReference type="GO" id="GO:0003677">
    <property type="term" value="F:DNA binding"/>
    <property type="evidence" value="ECO:0007669"/>
    <property type="project" value="UniProtKB-UniRule"/>
</dbReference>
<dbReference type="EMBL" id="DXAQ01000068">
    <property type="protein sequence ID" value="HIZ89153.1"/>
    <property type="molecule type" value="Genomic_DNA"/>
</dbReference>
<keyword evidence="3 5" id="KW-0238">DNA-binding</keyword>
<dbReference type="Proteomes" id="UP000824176">
    <property type="component" value="Unassembled WGS sequence"/>
</dbReference>
<dbReference type="CDD" id="cd00796">
    <property type="entry name" value="INT_Rci_Hp1_C"/>
    <property type="match status" value="1"/>
</dbReference>
<feature type="domain" description="Tyr recombinase" evidence="6">
    <location>
        <begin position="178"/>
        <end position="351"/>
    </location>
</feature>
<dbReference type="InterPro" id="IPR002104">
    <property type="entry name" value="Integrase_catalytic"/>
</dbReference>
<name>A0A9D2KCM5_9BACT</name>
<feature type="domain" description="Core-binding (CB)" evidence="7">
    <location>
        <begin position="71"/>
        <end position="157"/>
    </location>
</feature>
<reference evidence="8" key="2">
    <citation type="submission" date="2021-04" db="EMBL/GenBank/DDBJ databases">
        <authorList>
            <person name="Gilroy R."/>
        </authorList>
    </citation>
    <scope>NUCLEOTIDE SEQUENCE</scope>
    <source>
        <strain evidence="8">ChiW4-1371</strain>
    </source>
</reference>
<proteinExistence type="inferred from homology"/>
<dbReference type="PANTHER" id="PTHR30349:SF64">
    <property type="entry name" value="PROPHAGE INTEGRASE INTD-RELATED"/>
    <property type="match status" value="1"/>
</dbReference>
<organism evidence="8 9">
    <name type="scientific">Candidatus Mucispirillum faecigallinarum</name>
    <dbReference type="NCBI Taxonomy" id="2838699"/>
    <lineage>
        <taxon>Bacteria</taxon>
        <taxon>Pseudomonadati</taxon>
        <taxon>Deferribacterota</taxon>
        <taxon>Deferribacteres</taxon>
        <taxon>Deferribacterales</taxon>
        <taxon>Mucispirillaceae</taxon>
        <taxon>Mucispirillum</taxon>
    </lineage>
</organism>
<keyword evidence="4" id="KW-0233">DNA recombination</keyword>
<dbReference type="InterPro" id="IPR013762">
    <property type="entry name" value="Integrase-like_cat_sf"/>
</dbReference>
<sequence>MPRFIKTKFNGVYYSELKRSLHNGKPDKCFYIKFYENGKRHMRKVGTSSQGYTAQMVANLKAEKMNIVTEYNFGQLYDNFMVWAKSNKKTWKCDENLYNNHVKEYLEKISVNSITPQDITNILLKMKTKGKANGSNYAPQSIKHILLLIKRIFNYNIKNELIKYNPAENVKIEKFDNTRISYLYDDEISRMFEYLESGKEWANDVALIKLAFFTGLRKSELFNLTWDNVDIDNKRIFLYDTKGGKNQAIIITDNAVQVLLDIKDKCSDSTLVFPSKLGGKRNDVKKLWSRIKKAANIRSDIRFHDIRHTFGTLATATIPVKIVQKMMTHKDIKTTLRYAHIQEKEMIDAANNLGQLFSNINKNSGGAATSTDTKKGN</sequence>
<protein>
    <submittedName>
        <fullName evidence="8">Site-specific integrase</fullName>
    </submittedName>
</protein>
<dbReference type="InterPro" id="IPR044068">
    <property type="entry name" value="CB"/>
</dbReference>
<dbReference type="Pfam" id="PF00589">
    <property type="entry name" value="Phage_integrase"/>
    <property type="match status" value="1"/>
</dbReference>
<evidence type="ECO:0000256" key="4">
    <source>
        <dbReference type="ARBA" id="ARBA00023172"/>
    </source>
</evidence>
<evidence type="ECO:0000256" key="1">
    <source>
        <dbReference type="ARBA" id="ARBA00008857"/>
    </source>
</evidence>
<dbReference type="InterPro" id="IPR010998">
    <property type="entry name" value="Integrase_recombinase_N"/>
</dbReference>
<evidence type="ECO:0000256" key="5">
    <source>
        <dbReference type="PROSITE-ProRule" id="PRU01248"/>
    </source>
</evidence>
<dbReference type="PANTHER" id="PTHR30349">
    <property type="entry name" value="PHAGE INTEGRASE-RELATED"/>
    <property type="match status" value="1"/>
</dbReference>
<dbReference type="GO" id="GO:0015074">
    <property type="term" value="P:DNA integration"/>
    <property type="evidence" value="ECO:0007669"/>
    <property type="project" value="UniProtKB-KW"/>
</dbReference>
<dbReference type="GO" id="GO:0006310">
    <property type="term" value="P:DNA recombination"/>
    <property type="evidence" value="ECO:0007669"/>
    <property type="project" value="UniProtKB-KW"/>
</dbReference>
<evidence type="ECO:0000256" key="2">
    <source>
        <dbReference type="ARBA" id="ARBA00022908"/>
    </source>
</evidence>
<dbReference type="PROSITE" id="PS51900">
    <property type="entry name" value="CB"/>
    <property type="match status" value="1"/>
</dbReference>
<dbReference type="AlphaFoldDB" id="A0A9D2KCM5"/>
<dbReference type="Gene3D" id="1.10.150.130">
    <property type="match status" value="1"/>
</dbReference>
<dbReference type="SUPFAM" id="SSF56349">
    <property type="entry name" value="DNA breaking-rejoining enzymes"/>
    <property type="match status" value="1"/>
</dbReference>
<dbReference type="Gene3D" id="1.10.443.10">
    <property type="entry name" value="Intergrase catalytic core"/>
    <property type="match status" value="1"/>
</dbReference>
<dbReference type="InterPro" id="IPR004107">
    <property type="entry name" value="Integrase_SAM-like_N"/>
</dbReference>
<evidence type="ECO:0000256" key="3">
    <source>
        <dbReference type="ARBA" id="ARBA00023125"/>
    </source>
</evidence>
<gene>
    <name evidence="8" type="ORF">H9804_04350</name>
</gene>
<evidence type="ECO:0000313" key="9">
    <source>
        <dbReference type="Proteomes" id="UP000824176"/>
    </source>
</evidence>
<evidence type="ECO:0000259" key="6">
    <source>
        <dbReference type="PROSITE" id="PS51898"/>
    </source>
</evidence>
<accession>A0A9D2KCM5</accession>
<reference evidence="8" key="1">
    <citation type="journal article" date="2021" name="PeerJ">
        <title>Extensive microbial diversity within the chicken gut microbiome revealed by metagenomics and culture.</title>
        <authorList>
            <person name="Gilroy R."/>
            <person name="Ravi A."/>
            <person name="Getino M."/>
            <person name="Pursley I."/>
            <person name="Horton D.L."/>
            <person name="Alikhan N.F."/>
            <person name="Baker D."/>
            <person name="Gharbi K."/>
            <person name="Hall N."/>
            <person name="Watson M."/>
            <person name="Adriaenssens E.M."/>
            <person name="Foster-Nyarko E."/>
            <person name="Jarju S."/>
            <person name="Secka A."/>
            <person name="Antonio M."/>
            <person name="Oren A."/>
            <person name="Chaudhuri R.R."/>
            <person name="La Ragione R."/>
            <person name="Hildebrand F."/>
            <person name="Pallen M.J."/>
        </authorList>
    </citation>
    <scope>NUCLEOTIDE SEQUENCE</scope>
    <source>
        <strain evidence="8">ChiW4-1371</strain>
    </source>
</reference>
<dbReference type="InterPro" id="IPR011010">
    <property type="entry name" value="DNA_brk_join_enz"/>
</dbReference>
<comment type="similarity">
    <text evidence="1">Belongs to the 'phage' integrase family.</text>
</comment>
<comment type="caution">
    <text evidence="8">The sequence shown here is derived from an EMBL/GenBank/DDBJ whole genome shotgun (WGS) entry which is preliminary data.</text>
</comment>
<keyword evidence="2" id="KW-0229">DNA integration</keyword>
<dbReference type="Pfam" id="PF14659">
    <property type="entry name" value="Phage_int_SAM_3"/>
    <property type="match status" value="1"/>
</dbReference>
<evidence type="ECO:0000313" key="8">
    <source>
        <dbReference type="EMBL" id="HIZ89153.1"/>
    </source>
</evidence>
<dbReference type="PROSITE" id="PS51898">
    <property type="entry name" value="TYR_RECOMBINASE"/>
    <property type="match status" value="1"/>
</dbReference>
<evidence type="ECO:0000259" key="7">
    <source>
        <dbReference type="PROSITE" id="PS51900"/>
    </source>
</evidence>